<protein>
    <submittedName>
        <fullName evidence="1">Uncharacterized protein</fullName>
    </submittedName>
</protein>
<organism evidence="1 2">
    <name type="scientific">Oerskovia douganii</name>
    <dbReference type="NCBI Taxonomy" id="2762210"/>
    <lineage>
        <taxon>Bacteria</taxon>
        <taxon>Bacillati</taxon>
        <taxon>Actinomycetota</taxon>
        <taxon>Actinomycetes</taxon>
        <taxon>Micrococcales</taxon>
        <taxon>Cellulomonadaceae</taxon>
        <taxon>Oerskovia</taxon>
    </lineage>
</organism>
<accession>A0A9D5UE90</accession>
<dbReference type="RefSeq" id="WP_193721573.1">
    <property type="nucleotide sequence ID" value="NZ_JACSPN010000051.1"/>
</dbReference>
<dbReference type="Proteomes" id="UP000822993">
    <property type="component" value="Unassembled WGS sequence"/>
</dbReference>
<evidence type="ECO:0000313" key="1">
    <source>
        <dbReference type="EMBL" id="MBE7702391.1"/>
    </source>
</evidence>
<dbReference type="AlphaFoldDB" id="A0A9D5UE90"/>
<sequence length="161" mass="17596">MRNAFTDREATSTTQTYAELHDDGSSVLAFPVASTPTEYDGRKEPRSAIKATYVQVVCASAVVLADAWLMTQRITAEASMLASIVTSPVDTEPVWAISDVPGGRARILPTTRPLTRILPVDTFLAFPRDLPRMRAAAMDLAESILHQFGIEHLNQLALPED</sequence>
<gene>
    <name evidence="1" type="ORF">H9623_19050</name>
</gene>
<keyword evidence="2" id="KW-1185">Reference proteome</keyword>
<name>A0A9D5UE90_9CELL</name>
<dbReference type="EMBL" id="JACSPN010000051">
    <property type="protein sequence ID" value="MBE7702391.1"/>
    <property type="molecule type" value="Genomic_DNA"/>
</dbReference>
<comment type="caution">
    <text evidence="1">The sequence shown here is derived from an EMBL/GenBank/DDBJ whole genome shotgun (WGS) entry which is preliminary data.</text>
</comment>
<evidence type="ECO:0000313" key="2">
    <source>
        <dbReference type="Proteomes" id="UP000822993"/>
    </source>
</evidence>
<proteinExistence type="predicted"/>
<reference evidence="1 2" key="1">
    <citation type="submission" date="2020-08" db="EMBL/GenBank/DDBJ databases">
        <title>A Genomic Blueprint of the Chicken Gut Microbiome.</title>
        <authorList>
            <person name="Gilroy R."/>
            <person name="Ravi A."/>
            <person name="Getino M."/>
            <person name="Pursley I."/>
            <person name="Horton D.L."/>
            <person name="Alikhan N.-F."/>
            <person name="Baker D."/>
            <person name="Gharbi K."/>
            <person name="Hall N."/>
            <person name="Watson M."/>
            <person name="Adriaenssens E.M."/>
            <person name="Foster-Nyarko E."/>
            <person name="Jarju S."/>
            <person name="Secka A."/>
            <person name="Antonio M."/>
            <person name="Oren A."/>
            <person name="Chaudhuri R."/>
            <person name="La Ragione R.M."/>
            <person name="Hildebrand F."/>
            <person name="Pallen M.J."/>
        </authorList>
    </citation>
    <scope>NUCLEOTIDE SEQUENCE [LARGE SCALE GENOMIC DNA]</scope>
    <source>
        <strain evidence="1 2">Sa1BUA8</strain>
    </source>
</reference>